<organism evidence="1 2">
    <name type="scientific">Oleiagrimonas soli</name>
    <dbReference type="NCBI Taxonomy" id="1543381"/>
    <lineage>
        <taxon>Bacteria</taxon>
        <taxon>Pseudomonadati</taxon>
        <taxon>Pseudomonadota</taxon>
        <taxon>Gammaproteobacteria</taxon>
        <taxon>Lysobacterales</taxon>
        <taxon>Rhodanobacteraceae</taxon>
        <taxon>Oleiagrimonas</taxon>
    </lineage>
</organism>
<reference evidence="1 2" key="1">
    <citation type="submission" date="2020-08" db="EMBL/GenBank/DDBJ databases">
        <title>Genomic Encyclopedia of Type Strains, Phase IV (KMG-IV): sequencing the most valuable type-strain genomes for metagenomic binning, comparative biology and taxonomic classification.</title>
        <authorList>
            <person name="Goeker M."/>
        </authorList>
    </citation>
    <scope>NUCLEOTIDE SEQUENCE [LARGE SCALE GENOMIC DNA]</scope>
    <source>
        <strain evidence="1 2">DSM 107085</strain>
    </source>
</reference>
<dbReference type="RefSeq" id="WP_152569335.1">
    <property type="nucleotide sequence ID" value="NZ_JACHET010000001.1"/>
</dbReference>
<comment type="caution">
    <text evidence="1">The sequence shown here is derived from an EMBL/GenBank/DDBJ whole genome shotgun (WGS) entry which is preliminary data.</text>
</comment>
<name>A0A841KJL7_9GAMM</name>
<protein>
    <recommendedName>
        <fullName evidence="3">Lipoprotein</fullName>
    </recommendedName>
</protein>
<dbReference type="AlphaFoldDB" id="A0A841KJL7"/>
<evidence type="ECO:0008006" key="3">
    <source>
        <dbReference type="Google" id="ProtNLM"/>
    </source>
</evidence>
<accession>A0A841KJL7</accession>
<dbReference type="Proteomes" id="UP000560000">
    <property type="component" value="Unassembled WGS sequence"/>
</dbReference>
<dbReference type="PROSITE" id="PS51257">
    <property type="entry name" value="PROKAR_LIPOPROTEIN"/>
    <property type="match status" value="1"/>
</dbReference>
<gene>
    <name evidence="1" type="ORF">HNQ86_002600</name>
</gene>
<dbReference type="EMBL" id="JACHET010000001">
    <property type="protein sequence ID" value="MBB6185255.1"/>
    <property type="molecule type" value="Genomic_DNA"/>
</dbReference>
<evidence type="ECO:0000313" key="2">
    <source>
        <dbReference type="Proteomes" id="UP000560000"/>
    </source>
</evidence>
<evidence type="ECO:0000313" key="1">
    <source>
        <dbReference type="EMBL" id="MBB6185255.1"/>
    </source>
</evidence>
<sequence>MKLKGAWGMVLGLAALAGCSSHSGSLDARYEGKTQNEVIMLHLVEAPPGHLGGSFVVTKLDGSSHSGTSESSRDVTGAINNGNVNLHVGEIKLLATNLVGHIDGDTLTISAGSQTGQMQRVSETQYQADLAELAKRGRQVYAWGQAKASVQNILNKREQLNKDLKAYVAWGQQRIDRAPNVKKWYAGHVNYYQRCLNTIGSLARRHVPRYEWQECVLTIQNDDYDRKQSLDSVASLQKTNRDQVAGLNARIENGPAMMARLEADMHTLSTACPTSAHPETCESRFQAISSQSPGSLVDTDTLSAYRSMVPKVQATLDAEAKTQAEGEKQLKVLSARVQRIYQDGM</sequence>
<proteinExistence type="predicted"/>